<protein>
    <submittedName>
        <fullName evidence="1">Uncharacterized protein</fullName>
    </submittedName>
</protein>
<evidence type="ECO:0000313" key="2">
    <source>
        <dbReference type="Proteomes" id="UP000028073"/>
    </source>
</evidence>
<sequence>MVITFAFLDRAQVYAFEQHVQIGPTQRVLNSIPPMMAKCTLLQSFAPDAITTAVKIEYLCLGAPAVDEHKQLAAKWIFLKLALDQR</sequence>
<dbReference type="EMBL" id="JOKH01000014">
    <property type="protein sequence ID" value="KEQ11543.1"/>
    <property type="molecule type" value="Genomic_DNA"/>
</dbReference>
<organism evidence="1 2">
    <name type="scientific">Endozoicomonas numazuensis</name>
    <dbReference type="NCBI Taxonomy" id="1137799"/>
    <lineage>
        <taxon>Bacteria</taxon>
        <taxon>Pseudomonadati</taxon>
        <taxon>Pseudomonadota</taxon>
        <taxon>Gammaproteobacteria</taxon>
        <taxon>Oceanospirillales</taxon>
        <taxon>Endozoicomonadaceae</taxon>
        <taxon>Endozoicomonas</taxon>
    </lineage>
</organism>
<dbReference type="Proteomes" id="UP000028073">
    <property type="component" value="Unassembled WGS sequence"/>
</dbReference>
<dbReference type="STRING" id="1137799.GZ78_28825"/>
<accession>A0A081MZC0</accession>
<name>A0A081MZC0_9GAMM</name>
<evidence type="ECO:0000313" key="1">
    <source>
        <dbReference type="EMBL" id="KEQ11543.1"/>
    </source>
</evidence>
<comment type="caution">
    <text evidence="1">The sequence shown here is derived from an EMBL/GenBank/DDBJ whole genome shotgun (WGS) entry which is preliminary data.</text>
</comment>
<dbReference type="AlphaFoldDB" id="A0A081MZC0"/>
<keyword evidence="2" id="KW-1185">Reference proteome</keyword>
<gene>
    <name evidence="1" type="ORF">GZ78_28825</name>
</gene>
<proteinExistence type="predicted"/>
<reference evidence="1 2" key="1">
    <citation type="submission" date="2014-06" db="EMBL/GenBank/DDBJ databases">
        <title>Whole Genome Sequences of Three Symbiotic Endozoicomonas Bacteria.</title>
        <authorList>
            <person name="Neave M.J."/>
            <person name="Apprill A."/>
            <person name="Voolstra C.R."/>
        </authorList>
    </citation>
    <scope>NUCLEOTIDE SEQUENCE [LARGE SCALE GENOMIC DNA]</scope>
    <source>
        <strain evidence="1 2">DSM 25634</strain>
    </source>
</reference>